<accession>A0A7Y9E7X7</accession>
<reference evidence="1 2" key="1">
    <citation type="submission" date="2020-07" db="EMBL/GenBank/DDBJ databases">
        <title>Sequencing the genomes of 1000 actinobacteria strains.</title>
        <authorList>
            <person name="Klenk H.-P."/>
        </authorList>
    </citation>
    <scope>NUCLEOTIDE SEQUENCE [LARGE SCALE GENOMIC DNA]</scope>
    <source>
        <strain evidence="1 2">DSM 21350</strain>
    </source>
</reference>
<dbReference type="Proteomes" id="UP000535511">
    <property type="component" value="Unassembled WGS sequence"/>
</dbReference>
<sequence length="214" mass="23373">MTLIEVLVAMGIFGVLGSLLLSFGIETSHITDETSNSVDLNEEARVAFERLARDLRDADHVTQVLPDSSGSCGADEFAGVSFTEGTTEAADVPHAVSYKWDTVNKRLILSEAIPDPEQQPILAAKVSRLCIQLWSSRWSPIPVQPDKGTSWAELNPPSPPNLTDWWCTAQLADVDRVSLSMTAEMHGHARTYTTDVFLRNARIGEEAADGSYCP</sequence>
<comment type="caution">
    <text evidence="1">The sequence shown here is derived from an EMBL/GenBank/DDBJ whole genome shotgun (WGS) entry which is preliminary data.</text>
</comment>
<keyword evidence="2" id="KW-1185">Reference proteome</keyword>
<dbReference type="InterPro" id="IPR012902">
    <property type="entry name" value="N_methyl_site"/>
</dbReference>
<evidence type="ECO:0000313" key="2">
    <source>
        <dbReference type="Proteomes" id="UP000535511"/>
    </source>
</evidence>
<protein>
    <submittedName>
        <fullName evidence="1">Prepilin-type N-terminal cleavage/methylation domain-containing protein</fullName>
    </submittedName>
</protein>
<name>A0A7Y9E7X7_9ACTN</name>
<evidence type="ECO:0000313" key="1">
    <source>
        <dbReference type="EMBL" id="NYD42874.1"/>
    </source>
</evidence>
<gene>
    <name evidence="1" type="ORF">BJZ21_002957</name>
</gene>
<dbReference type="EMBL" id="JACCBG010000001">
    <property type="protein sequence ID" value="NYD42874.1"/>
    <property type="molecule type" value="Genomic_DNA"/>
</dbReference>
<proteinExistence type="predicted"/>
<organism evidence="1 2">
    <name type="scientific">Nocardioides panaciterrulae</name>
    <dbReference type="NCBI Taxonomy" id="661492"/>
    <lineage>
        <taxon>Bacteria</taxon>
        <taxon>Bacillati</taxon>
        <taxon>Actinomycetota</taxon>
        <taxon>Actinomycetes</taxon>
        <taxon>Propionibacteriales</taxon>
        <taxon>Nocardioidaceae</taxon>
        <taxon>Nocardioides</taxon>
    </lineage>
</organism>
<dbReference type="AlphaFoldDB" id="A0A7Y9E7X7"/>
<dbReference type="NCBIfam" id="TIGR02532">
    <property type="entry name" value="IV_pilin_GFxxxE"/>
    <property type="match status" value="1"/>
</dbReference>